<dbReference type="OrthoDB" id="6506929at2759"/>
<feature type="domain" description="Putative treble-clef zinc-finger" evidence="1">
    <location>
        <begin position="16"/>
        <end position="45"/>
    </location>
</feature>
<sequence length="143" mass="16644">MERPFRWFRKTYETWIRKCPKCGTVNGTRGNSCKNKACDVVFRNNGASKKTSTEACKLTLNIPGLQIFSVRLRDRGPDYRNFVQLPLSPVSDEKQEANPYSQCYVDTCRRNKVVSLHPLSVMLIMLMLNEVLKETNDRCNWYN</sequence>
<name>A0A1D2M601_ORCCI</name>
<proteinExistence type="predicted"/>
<dbReference type="Pfam" id="PF14952">
    <property type="entry name" value="zf-tcix"/>
    <property type="match status" value="1"/>
</dbReference>
<reference evidence="2 3" key="1">
    <citation type="journal article" date="2016" name="Genome Biol. Evol.">
        <title>Gene Family Evolution Reflects Adaptation to Soil Environmental Stressors in the Genome of the Collembolan Orchesella cincta.</title>
        <authorList>
            <person name="Faddeeva-Vakhrusheva A."/>
            <person name="Derks M.F."/>
            <person name="Anvar S.Y."/>
            <person name="Agamennone V."/>
            <person name="Suring W."/>
            <person name="Smit S."/>
            <person name="van Straalen N.M."/>
            <person name="Roelofs D."/>
        </authorList>
    </citation>
    <scope>NUCLEOTIDE SEQUENCE [LARGE SCALE GENOMIC DNA]</scope>
    <source>
        <tissue evidence="2">Mixed pool</tissue>
    </source>
</reference>
<protein>
    <recommendedName>
        <fullName evidence="1">Putative treble-clef zinc-finger domain-containing protein</fullName>
    </recommendedName>
</protein>
<dbReference type="EMBL" id="LJIJ01003642">
    <property type="protein sequence ID" value="ODM88396.1"/>
    <property type="molecule type" value="Genomic_DNA"/>
</dbReference>
<accession>A0A1D2M601</accession>
<dbReference type="PANTHER" id="PTHR13518">
    <property type="entry name" value="PUTATIVE TREBLE-CLEF ZINC-FINGER C2ORF42 FAMILY MEMBER"/>
    <property type="match status" value="1"/>
</dbReference>
<evidence type="ECO:0000313" key="3">
    <source>
        <dbReference type="Proteomes" id="UP000094527"/>
    </source>
</evidence>
<dbReference type="PANTHER" id="PTHR13518:SF1">
    <property type="entry name" value="C2ORF42 HOMOLOG"/>
    <property type="match status" value="1"/>
</dbReference>
<feature type="non-terminal residue" evidence="2">
    <location>
        <position position="143"/>
    </location>
</feature>
<gene>
    <name evidence="2" type="ORF">Ocin01_18283</name>
</gene>
<organism evidence="2 3">
    <name type="scientific">Orchesella cincta</name>
    <name type="common">Springtail</name>
    <name type="synonym">Podura cincta</name>
    <dbReference type="NCBI Taxonomy" id="48709"/>
    <lineage>
        <taxon>Eukaryota</taxon>
        <taxon>Metazoa</taxon>
        <taxon>Ecdysozoa</taxon>
        <taxon>Arthropoda</taxon>
        <taxon>Hexapoda</taxon>
        <taxon>Collembola</taxon>
        <taxon>Entomobryomorpha</taxon>
        <taxon>Entomobryoidea</taxon>
        <taxon>Orchesellidae</taxon>
        <taxon>Orchesellinae</taxon>
        <taxon>Orchesella</taxon>
    </lineage>
</organism>
<dbReference type="Proteomes" id="UP000094527">
    <property type="component" value="Unassembled WGS sequence"/>
</dbReference>
<dbReference type="AlphaFoldDB" id="A0A1D2M601"/>
<dbReference type="InterPro" id="IPR029269">
    <property type="entry name" value="Zf-tcix"/>
</dbReference>
<evidence type="ECO:0000259" key="1">
    <source>
        <dbReference type="Pfam" id="PF14952"/>
    </source>
</evidence>
<keyword evidence="3" id="KW-1185">Reference proteome</keyword>
<dbReference type="InterPro" id="IPR026049">
    <property type="entry name" value="C2orf42"/>
</dbReference>
<evidence type="ECO:0000313" key="2">
    <source>
        <dbReference type="EMBL" id="ODM88396.1"/>
    </source>
</evidence>
<comment type="caution">
    <text evidence="2">The sequence shown here is derived from an EMBL/GenBank/DDBJ whole genome shotgun (WGS) entry which is preliminary data.</text>
</comment>
<dbReference type="GO" id="GO:0005634">
    <property type="term" value="C:nucleus"/>
    <property type="evidence" value="ECO:0007669"/>
    <property type="project" value="TreeGrafter"/>
</dbReference>